<evidence type="ECO:0000313" key="2">
    <source>
        <dbReference type="Proteomes" id="UP000837857"/>
    </source>
</evidence>
<reference evidence="1" key="1">
    <citation type="submission" date="2022-03" db="EMBL/GenBank/DDBJ databases">
        <authorList>
            <person name="Martin H S."/>
        </authorList>
    </citation>
    <scope>NUCLEOTIDE SEQUENCE</scope>
</reference>
<dbReference type="Pfam" id="PF14868">
    <property type="entry name" value="DUF4487"/>
    <property type="match status" value="1"/>
</dbReference>
<evidence type="ECO:0000313" key="1">
    <source>
        <dbReference type="EMBL" id="CAH2042485.1"/>
    </source>
</evidence>
<name>A0ABN8I113_9NEOP</name>
<feature type="non-terminal residue" evidence="1">
    <location>
        <position position="1"/>
    </location>
</feature>
<proteinExistence type="predicted"/>
<accession>A0ABN8I113</accession>
<sequence>MTCSLLKTYPTTTGKIILLVYTHCKDSESTYGIHLNNVEKQLKELFRSCHELQLVYLMTLEKHFVFDIIKNEDQSILLEALNINLRIGEIVQALDVKTMAEQWKANIAICEKYSSCFIDKDIYNNCSELLAAMIEANIKTALENDKQEKIVLRSLKVASFTIKILLKVSNLFKHGSKNNYECLLHMFINTFMCDNSILEGILNKSSQLISQMDLLILNTTQSLLSQLLLDERFFNCILQCDIRNVKGDNLLGYILLLISTIKAILQNNEDYKSTLSKPRLIECVLNTVRFSHVFFNMGLRFKLKEDTESCGLEQHLLTHVVALCMTLSPEEFAAVERRLYDAVLGIDCCSALFSSNLWMLLSRVASHQYTLSTVTTLCKAYEKLETNNLFHNSPQEVHLANTIAGLFENLPNEDKVMFCKQIEIKSENSLLSILKIKNLPISIRTNVEDSVLEKLLVGLNKLSTADLNVQDMKQLTDIIRISATCTFKEPNFSLEEYITNAWLKACPRLFLEFPRNIDSGIYWYYAFVEALASLTSVTIDKFNDFDNAVKWTIVANYSFIHKCVEIHQYDDDSTSKKKTQSHSNFELDIDNLFEGESESDEPASKKAKMDDSEAEVIIKRLEHDSYSLSQCGEITDELKKRIAAVCGTLRNII</sequence>
<keyword evidence="2" id="KW-1185">Reference proteome</keyword>
<organism evidence="1 2">
    <name type="scientific">Iphiclides podalirius</name>
    <name type="common">scarce swallowtail</name>
    <dbReference type="NCBI Taxonomy" id="110791"/>
    <lineage>
        <taxon>Eukaryota</taxon>
        <taxon>Metazoa</taxon>
        <taxon>Ecdysozoa</taxon>
        <taxon>Arthropoda</taxon>
        <taxon>Hexapoda</taxon>
        <taxon>Insecta</taxon>
        <taxon>Pterygota</taxon>
        <taxon>Neoptera</taxon>
        <taxon>Endopterygota</taxon>
        <taxon>Lepidoptera</taxon>
        <taxon>Glossata</taxon>
        <taxon>Ditrysia</taxon>
        <taxon>Papilionoidea</taxon>
        <taxon>Papilionidae</taxon>
        <taxon>Papilioninae</taxon>
        <taxon>Iphiclides</taxon>
    </lineage>
</organism>
<protein>
    <submittedName>
        <fullName evidence="1">Uncharacterized protein</fullName>
    </submittedName>
</protein>
<gene>
    <name evidence="1" type="ORF">IPOD504_LOCUS3858</name>
</gene>
<dbReference type="Proteomes" id="UP000837857">
    <property type="component" value="Chromosome 14"/>
</dbReference>
<dbReference type="PANTHER" id="PTHR16071:SF2">
    <property type="entry name" value="FIGNL1-INTERACTING REGULATOR OF RECOMBINATION AND MITOSIS"/>
    <property type="match status" value="1"/>
</dbReference>
<dbReference type="PANTHER" id="PTHR16071">
    <property type="entry name" value="CHROMOSOME 1 OPEN READING FRAME 112"/>
    <property type="match status" value="1"/>
</dbReference>
<dbReference type="EMBL" id="OW152826">
    <property type="protein sequence ID" value="CAH2042485.1"/>
    <property type="molecule type" value="Genomic_DNA"/>
</dbReference>
<dbReference type="InterPro" id="IPR027902">
    <property type="entry name" value="DUF4487"/>
</dbReference>